<evidence type="ECO:0000313" key="2">
    <source>
        <dbReference type="Proteomes" id="UP000000763"/>
    </source>
</evidence>
<name>A0A0P0X1N1_ORYSJ</name>
<reference evidence="1 2" key="1">
    <citation type="journal article" date="2005" name="Nature">
        <title>The map-based sequence of the rice genome.</title>
        <authorList>
            <consortium name="International rice genome sequencing project (IRGSP)"/>
            <person name="Matsumoto T."/>
            <person name="Wu J."/>
            <person name="Kanamori H."/>
            <person name="Katayose Y."/>
            <person name="Fujisawa M."/>
            <person name="Namiki N."/>
            <person name="Mizuno H."/>
            <person name="Yamamoto K."/>
            <person name="Antonio B.A."/>
            <person name="Baba T."/>
            <person name="Sakata K."/>
            <person name="Nagamura Y."/>
            <person name="Aoki H."/>
            <person name="Arikawa K."/>
            <person name="Arita K."/>
            <person name="Bito T."/>
            <person name="Chiden Y."/>
            <person name="Fujitsuka N."/>
            <person name="Fukunaka R."/>
            <person name="Hamada M."/>
            <person name="Harada C."/>
            <person name="Hayashi A."/>
            <person name="Hijishita S."/>
            <person name="Honda M."/>
            <person name="Hosokawa S."/>
            <person name="Ichikawa Y."/>
            <person name="Idonuma A."/>
            <person name="Iijima M."/>
            <person name="Ikeda M."/>
            <person name="Ikeno M."/>
            <person name="Ito K."/>
            <person name="Ito S."/>
            <person name="Ito T."/>
            <person name="Ito Y."/>
            <person name="Ito Y."/>
            <person name="Iwabuchi A."/>
            <person name="Kamiya K."/>
            <person name="Karasawa W."/>
            <person name="Kurita K."/>
            <person name="Katagiri S."/>
            <person name="Kikuta A."/>
            <person name="Kobayashi H."/>
            <person name="Kobayashi N."/>
            <person name="Machita K."/>
            <person name="Maehara T."/>
            <person name="Masukawa M."/>
            <person name="Mizubayashi T."/>
            <person name="Mukai Y."/>
            <person name="Nagasaki H."/>
            <person name="Nagata Y."/>
            <person name="Naito S."/>
            <person name="Nakashima M."/>
            <person name="Nakama Y."/>
            <person name="Nakamichi Y."/>
            <person name="Nakamura M."/>
            <person name="Meguro A."/>
            <person name="Negishi M."/>
            <person name="Ohta I."/>
            <person name="Ohta T."/>
            <person name="Okamoto M."/>
            <person name="Ono N."/>
            <person name="Saji S."/>
            <person name="Sakaguchi M."/>
            <person name="Sakai K."/>
            <person name="Shibata M."/>
            <person name="Shimokawa T."/>
            <person name="Song J."/>
            <person name="Takazaki Y."/>
            <person name="Terasawa K."/>
            <person name="Tsugane M."/>
            <person name="Tsuji K."/>
            <person name="Ueda S."/>
            <person name="Waki K."/>
            <person name="Yamagata H."/>
            <person name="Yamamoto M."/>
            <person name="Yamamoto S."/>
            <person name="Yamane H."/>
            <person name="Yoshiki S."/>
            <person name="Yoshihara R."/>
            <person name="Yukawa K."/>
            <person name="Zhong H."/>
            <person name="Yano M."/>
            <person name="Yuan Q."/>
            <person name="Ouyang S."/>
            <person name="Liu J."/>
            <person name="Jones K.M."/>
            <person name="Gansberger K."/>
            <person name="Moffat K."/>
            <person name="Hill J."/>
            <person name="Bera J."/>
            <person name="Fadrosh D."/>
            <person name="Jin S."/>
            <person name="Johri S."/>
            <person name="Kim M."/>
            <person name="Overton L."/>
            <person name="Reardon M."/>
            <person name="Tsitrin T."/>
            <person name="Vuong H."/>
            <person name="Weaver B."/>
            <person name="Ciecko A."/>
            <person name="Tallon L."/>
            <person name="Jackson J."/>
            <person name="Pai G."/>
            <person name="Aken S.V."/>
            <person name="Utterback T."/>
            <person name="Reidmuller S."/>
            <person name="Feldblyum T."/>
            <person name="Hsiao J."/>
            <person name="Zismann V."/>
            <person name="Iobst S."/>
            <person name="de Vazeille A.R."/>
            <person name="Buell C.R."/>
            <person name="Ying K."/>
            <person name="Li Y."/>
            <person name="Lu T."/>
            <person name="Huang Y."/>
            <person name="Zhao Q."/>
            <person name="Feng Q."/>
            <person name="Zhang L."/>
            <person name="Zhu J."/>
            <person name="Weng Q."/>
            <person name="Mu J."/>
            <person name="Lu Y."/>
            <person name="Fan D."/>
            <person name="Liu Y."/>
            <person name="Guan J."/>
            <person name="Zhang Y."/>
            <person name="Yu S."/>
            <person name="Liu X."/>
            <person name="Zhang Y."/>
            <person name="Hong G."/>
            <person name="Han B."/>
            <person name="Choisne N."/>
            <person name="Demange N."/>
            <person name="Orjeda G."/>
            <person name="Samain S."/>
            <person name="Cattolico L."/>
            <person name="Pelletier E."/>
            <person name="Couloux A."/>
            <person name="Segurens B."/>
            <person name="Wincker P."/>
            <person name="D'Hont A."/>
            <person name="Scarpelli C."/>
            <person name="Weissenbach J."/>
            <person name="Salanoubat M."/>
            <person name="Quetier F."/>
            <person name="Yu Y."/>
            <person name="Kim H.R."/>
            <person name="Rambo T."/>
            <person name="Currie J."/>
            <person name="Collura K."/>
            <person name="Luo M."/>
            <person name="Yang T."/>
            <person name="Ammiraju J.S.S."/>
            <person name="Engler F."/>
            <person name="Soderlund C."/>
            <person name="Wing R.A."/>
            <person name="Palmer L.E."/>
            <person name="de la Bastide M."/>
            <person name="Spiegel L."/>
            <person name="Nascimento L."/>
            <person name="Zutavern T."/>
            <person name="O'Shaughnessy A."/>
            <person name="Dike S."/>
            <person name="Dedhia N."/>
            <person name="Preston R."/>
            <person name="Balija V."/>
            <person name="McCombie W.R."/>
            <person name="Chow T."/>
            <person name="Chen H."/>
            <person name="Chung M."/>
            <person name="Chen C."/>
            <person name="Shaw J."/>
            <person name="Wu H."/>
            <person name="Hsiao K."/>
            <person name="Chao Y."/>
            <person name="Chu M."/>
            <person name="Cheng C."/>
            <person name="Hour A."/>
            <person name="Lee P."/>
            <person name="Lin S."/>
            <person name="Lin Y."/>
            <person name="Liou J."/>
            <person name="Liu S."/>
            <person name="Hsing Y."/>
            <person name="Raghuvanshi S."/>
            <person name="Mohanty A."/>
            <person name="Bharti A.K."/>
            <person name="Gaur A."/>
            <person name="Gupta V."/>
            <person name="Kumar D."/>
            <person name="Ravi V."/>
            <person name="Vij S."/>
            <person name="Kapur A."/>
            <person name="Khurana P."/>
            <person name="Khurana P."/>
            <person name="Khurana J.P."/>
            <person name="Tyagi A.K."/>
            <person name="Gaikwad K."/>
            <person name="Singh A."/>
            <person name="Dalal V."/>
            <person name="Srivastava S."/>
            <person name="Dixit A."/>
            <person name="Pal A.K."/>
            <person name="Ghazi I.A."/>
            <person name="Yadav M."/>
            <person name="Pandit A."/>
            <person name="Bhargava A."/>
            <person name="Sureshbabu K."/>
            <person name="Batra K."/>
            <person name="Sharma T.R."/>
            <person name="Mohapatra T."/>
            <person name="Singh N.K."/>
            <person name="Messing J."/>
            <person name="Nelson A.B."/>
            <person name="Fuks G."/>
            <person name="Kavchok S."/>
            <person name="Keizer G."/>
            <person name="Linton E."/>
            <person name="Llaca V."/>
            <person name="Song R."/>
            <person name="Tanyolac B."/>
            <person name="Young S."/>
            <person name="Ho-Il K."/>
            <person name="Hahn J.H."/>
            <person name="Sangsakoo G."/>
            <person name="Vanavichit A."/>
            <person name="de Mattos Luiz.A.T."/>
            <person name="Zimmer P.D."/>
            <person name="Malone G."/>
            <person name="Dellagostin O."/>
            <person name="de Oliveira A.C."/>
            <person name="Bevan M."/>
            <person name="Bancroft I."/>
            <person name="Minx P."/>
            <person name="Cordum H."/>
            <person name="Wilson R."/>
            <person name="Cheng Z."/>
            <person name="Jin W."/>
            <person name="Jiang J."/>
            <person name="Leong S.A."/>
            <person name="Iwama H."/>
            <person name="Gojobori T."/>
            <person name="Itoh T."/>
            <person name="Niimura Y."/>
            <person name="Fujii Y."/>
            <person name="Habara T."/>
            <person name="Sakai H."/>
            <person name="Sato Y."/>
            <person name="Wilson G."/>
            <person name="Kumar K."/>
            <person name="McCouch S."/>
            <person name="Juretic N."/>
            <person name="Hoen D."/>
            <person name="Wright S."/>
            <person name="Bruskiewich R."/>
            <person name="Bureau T."/>
            <person name="Miyao A."/>
            <person name="Hirochika H."/>
            <person name="Nishikawa T."/>
            <person name="Kadowaki K."/>
            <person name="Sugiura M."/>
            <person name="Burr B."/>
            <person name="Sasaki T."/>
        </authorList>
    </citation>
    <scope>NUCLEOTIDE SEQUENCE [LARGE SCALE GENOMIC DNA]</scope>
    <source>
        <strain evidence="2">cv. Nipponbare</strain>
    </source>
</reference>
<dbReference type="Gramene" id="Os07t0106700-02">
    <property type="protein sequence ID" value="Os07t0106700-02"/>
    <property type="gene ID" value="Os07g0106700"/>
</dbReference>
<feature type="non-terminal residue" evidence="1">
    <location>
        <position position="1"/>
    </location>
</feature>
<dbReference type="EMBL" id="AP008213">
    <property type="protein sequence ID" value="BAF20619.1"/>
    <property type="molecule type" value="Genomic_DNA"/>
</dbReference>
<sequence length="99" mass="10692">SECGLVLGLVPQSTACGMLTGPLYYFVFRCCSLIVVGLPGPNIQGLVRINTEDFRFPKSGVYTHRPASPPRSSSSQWPVFVAHGDDAINTSWMGDASCR</sequence>
<gene>
    <name evidence="1" type="ordered locus">Os07g0106700</name>
</gene>
<accession>A0A0P0X1N1</accession>
<evidence type="ECO:0000313" key="1">
    <source>
        <dbReference type="EMBL" id="BAF20619.1"/>
    </source>
</evidence>
<reference evidence="2" key="2">
    <citation type="journal article" date="2008" name="Nucleic Acids Res.">
        <title>The rice annotation project database (RAP-DB): 2008 update.</title>
        <authorList>
            <consortium name="The rice annotation project (RAP)"/>
        </authorList>
    </citation>
    <scope>GENOME REANNOTATION</scope>
    <source>
        <strain evidence="2">cv. Nipponbare</strain>
    </source>
</reference>
<dbReference type="KEGG" id="dosa:Os07g0106700"/>
<proteinExistence type="predicted"/>
<dbReference type="Proteomes" id="UP000000763">
    <property type="component" value="Chromosome 7"/>
</dbReference>
<protein>
    <submittedName>
        <fullName evidence="1">Os07g0106700 protein</fullName>
    </submittedName>
</protein>
<dbReference type="AlphaFoldDB" id="A0A0P0X1N1"/>
<organism evidence="1 2">
    <name type="scientific">Oryza sativa subsp. japonica</name>
    <name type="common">Rice</name>
    <dbReference type="NCBI Taxonomy" id="39947"/>
    <lineage>
        <taxon>Eukaryota</taxon>
        <taxon>Viridiplantae</taxon>
        <taxon>Streptophyta</taxon>
        <taxon>Embryophyta</taxon>
        <taxon>Tracheophyta</taxon>
        <taxon>Spermatophyta</taxon>
        <taxon>Magnoliopsida</taxon>
        <taxon>Liliopsida</taxon>
        <taxon>Poales</taxon>
        <taxon>Poaceae</taxon>
        <taxon>BOP clade</taxon>
        <taxon>Oryzoideae</taxon>
        <taxon>Oryzeae</taxon>
        <taxon>Oryzinae</taxon>
        <taxon>Oryza</taxon>
        <taxon>Oryza sativa</taxon>
    </lineage>
</organism>